<sequence>MSSSQMGGTPRRHIQFWFVQLDSIIVCLTQDLCYTDCSTQGLGPADTRYPHTPPGCSKQPRKRQRADRRSGIDELLHPASDNEGTLIKELLNDYECFTLCPARSKSNSRGHQFLKSRSDRKADSSSHTLEDGKLIIAGGYVTPTGGGGSGRPRAFLCKPEAGTTAPRRIHPPPQQHRGEGGKGEPVPHQSQPRAHRKAEYFMRPFH</sequence>
<feature type="chain" id="PRO_5040191903" evidence="2">
    <location>
        <begin position="30"/>
        <end position="206"/>
    </location>
</feature>
<comment type="caution">
    <text evidence="3">The sequence shown here is derived from an EMBL/GenBank/DDBJ whole genome shotgun (WGS) entry which is preliminary data.</text>
</comment>
<evidence type="ECO:0000256" key="2">
    <source>
        <dbReference type="SAM" id="SignalP"/>
    </source>
</evidence>
<evidence type="ECO:0000256" key="1">
    <source>
        <dbReference type="SAM" id="MobiDB-lite"/>
    </source>
</evidence>
<dbReference type="EMBL" id="JAINUF010000004">
    <property type="protein sequence ID" value="KAJ8363971.1"/>
    <property type="molecule type" value="Genomic_DNA"/>
</dbReference>
<name>A0A9Q1FPU2_SYNKA</name>
<keyword evidence="4" id="KW-1185">Reference proteome</keyword>
<keyword evidence="2" id="KW-0732">Signal</keyword>
<feature type="region of interest" description="Disordered" evidence="1">
    <location>
        <begin position="162"/>
        <end position="206"/>
    </location>
</feature>
<evidence type="ECO:0000313" key="4">
    <source>
        <dbReference type="Proteomes" id="UP001152622"/>
    </source>
</evidence>
<gene>
    <name evidence="3" type="ORF">SKAU_G00128020</name>
</gene>
<proteinExistence type="predicted"/>
<dbReference type="AlphaFoldDB" id="A0A9Q1FPU2"/>
<reference evidence="3" key="1">
    <citation type="journal article" date="2023" name="Science">
        <title>Genome structures resolve the early diversification of teleost fishes.</title>
        <authorList>
            <person name="Parey E."/>
            <person name="Louis A."/>
            <person name="Montfort J."/>
            <person name="Bouchez O."/>
            <person name="Roques C."/>
            <person name="Iampietro C."/>
            <person name="Lluch J."/>
            <person name="Castinel A."/>
            <person name="Donnadieu C."/>
            <person name="Desvignes T."/>
            <person name="Floi Bucao C."/>
            <person name="Jouanno E."/>
            <person name="Wen M."/>
            <person name="Mejri S."/>
            <person name="Dirks R."/>
            <person name="Jansen H."/>
            <person name="Henkel C."/>
            <person name="Chen W.J."/>
            <person name="Zahm M."/>
            <person name="Cabau C."/>
            <person name="Klopp C."/>
            <person name="Thompson A.W."/>
            <person name="Robinson-Rechavi M."/>
            <person name="Braasch I."/>
            <person name="Lecointre G."/>
            <person name="Bobe J."/>
            <person name="Postlethwait J.H."/>
            <person name="Berthelot C."/>
            <person name="Roest Crollius H."/>
            <person name="Guiguen Y."/>
        </authorList>
    </citation>
    <scope>NUCLEOTIDE SEQUENCE</scope>
    <source>
        <strain evidence="3">WJC10195</strain>
    </source>
</reference>
<evidence type="ECO:0000313" key="3">
    <source>
        <dbReference type="EMBL" id="KAJ8363971.1"/>
    </source>
</evidence>
<feature type="compositionally biased region" description="Basic and acidic residues" evidence="1">
    <location>
        <begin position="67"/>
        <end position="76"/>
    </location>
</feature>
<feature type="signal peptide" evidence="2">
    <location>
        <begin position="1"/>
        <end position="29"/>
    </location>
</feature>
<accession>A0A9Q1FPU2</accession>
<protein>
    <submittedName>
        <fullName evidence="3">Uncharacterized protein</fullName>
    </submittedName>
</protein>
<feature type="region of interest" description="Disordered" evidence="1">
    <location>
        <begin position="44"/>
        <end position="77"/>
    </location>
</feature>
<organism evidence="3 4">
    <name type="scientific">Synaphobranchus kaupii</name>
    <name type="common">Kaup's arrowtooth eel</name>
    <dbReference type="NCBI Taxonomy" id="118154"/>
    <lineage>
        <taxon>Eukaryota</taxon>
        <taxon>Metazoa</taxon>
        <taxon>Chordata</taxon>
        <taxon>Craniata</taxon>
        <taxon>Vertebrata</taxon>
        <taxon>Euteleostomi</taxon>
        <taxon>Actinopterygii</taxon>
        <taxon>Neopterygii</taxon>
        <taxon>Teleostei</taxon>
        <taxon>Anguilliformes</taxon>
        <taxon>Synaphobranchidae</taxon>
        <taxon>Synaphobranchus</taxon>
    </lineage>
</organism>
<dbReference type="Proteomes" id="UP001152622">
    <property type="component" value="Chromosome 4"/>
</dbReference>
<feature type="region of interest" description="Disordered" evidence="1">
    <location>
        <begin position="104"/>
        <end position="128"/>
    </location>
</feature>
<feature type="compositionally biased region" description="Basic and acidic residues" evidence="1">
    <location>
        <begin position="116"/>
        <end position="128"/>
    </location>
</feature>